<evidence type="ECO:0000313" key="2">
    <source>
        <dbReference type="EMBL" id="KAJ5095887.1"/>
    </source>
</evidence>
<dbReference type="RefSeq" id="XP_056511438.1">
    <property type="nucleotide sequence ID" value="XM_056655825.1"/>
</dbReference>
<proteinExistence type="predicted"/>
<dbReference type="AlphaFoldDB" id="A0A9W9F9G9"/>
<organism evidence="2 3">
    <name type="scientific">Penicillium alfredii</name>
    <dbReference type="NCBI Taxonomy" id="1506179"/>
    <lineage>
        <taxon>Eukaryota</taxon>
        <taxon>Fungi</taxon>
        <taxon>Dikarya</taxon>
        <taxon>Ascomycota</taxon>
        <taxon>Pezizomycotina</taxon>
        <taxon>Eurotiomycetes</taxon>
        <taxon>Eurotiomycetidae</taxon>
        <taxon>Eurotiales</taxon>
        <taxon>Aspergillaceae</taxon>
        <taxon>Penicillium</taxon>
    </lineage>
</organism>
<dbReference type="OrthoDB" id="3348320at2759"/>
<dbReference type="Proteomes" id="UP001141434">
    <property type="component" value="Unassembled WGS sequence"/>
</dbReference>
<name>A0A9W9F9G9_9EURO</name>
<comment type="caution">
    <text evidence="2">The sequence shown here is derived from an EMBL/GenBank/DDBJ whole genome shotgun (WGS) entry which is preliminary data.</text>
</comment>
<protein>
    <submittedName>
        <fullName evidence="2">Uncharacterized protein</fullName>
    </submittedName>
</protein>
<dbReference type="EMBL" id="JAPMSZ010000007">
    <property type="protein sequence ID" value="KAJ5095887.1"/>
    <property type="molecule type" value="Genomic_DNA"/>
</dbReference>
<keyword evidence="3" id="KW-1185">Reference proteome</keyword>
<evidence type="ECO:0000256" key="1">
    <source>
        <dbReference type="SAM" id="MobiDB-lite"/>
    </source>
</evidence>
<reference evidence="2" key="2">
    <citation type="journal article" date="2023" name="IMA Fungus">
        <title>Comparative genomic study of the Penicillium genus elucidates a diverse pangenome and 15 lateral gene transfer events.</title>
        <authorList>
            <person name="Petersen C."/>
            <person name="Sorensen T."/>
            <person name="Nielsen M.R."/>
            <person name="Sondergaard T.E."/>
            <person name="Sorensen J.L."/>
            <person name="Fitzpatrick D.A."/>
            <person name="Frisvad J.C."/>
            <person name="Nielsen K.L."/>
        </authorList>
    </citation>
    <scope>NUCLEOTIDE SEQUENCE</scope>
    <source>
        <strain evidence="2">IBT 34128</strain>
    </source>
</reference>
<evidence type="ECO:0000313" key="3">
    <source>
        <dbReference type="Proteomes" id="UP001141434"/>
    </source>
</evidence>
<accession>A0A9W9F9G9</accession>
<feature type="region of interest" description="Disordered" evidence="1">
    <location>
        <begin position="78"/>
        <end position="115"/>
    </location>
</feature>
<gene>
    <name evidence="2" type="ORF">NUU61_005243</name>
</gene>
<reference evidence="2" key="1">
    <citation type="submission" date="2022-11" db="EMBL/GenBank/DDBJ databases">
        <authorList>
            <person name="Petersen C."/>
        </authorList>
    </citation>
    <scope>NUCLEOTIDE SEQUENCE</scope>
    <source>
        <strain evidence="2">IBT 34128</strain>
    </source>
</reference>
<dbReference type="GeneID" id="81394993"/>
<sequence>MDRNEYNLLKMDSNQDLGDFLAKFTRLAEESTSLDLRKQDLYAKIPTLIQNQVMMDVDDESATLDQFVRKCQRASGLISQQHATRNLNKANDNKKNDGNGGNTAKNITTTPNNYPPVLGPVLDPCPRHLGPPSPRWPWHGRIHRLSGSGISTGQPYDQDDAARYLERQPSQHSTASVTQVILRSWFAHYLLQWTTETEMLLPAVDSTYKIIFSVQHDPINLNN</sequence>